<protein>
    <submittedName>
        <fullName evidence="1">Uncharacterized protein</fullName>
    </submittedName>
</protein>
<evidence type="ECO:0000313" key="1">
    <source>
        <dbReference type="EMBL" id="GIL82025.1"/>
    </source>
</evidence>
<name>A0A8J4CFN2_9CHLO</name>
<dbReference type="AlphaFoldDB" id="A0A8J4CFN2"/>
<sequence>MCPICESYLTDNCDTGAHTHLSAQFHNFQVGLQQLLPQNPHGRQKRRWAVYSRRHRQFIHVFKIQVGLLVTVPIATGAVLGVEIAPASTAAAVTARNGGSGGRARAQAAALSMQIILVHASERSAAGRPRATWWRG</sequence>
<keyword evidence="2" id="KW-1185">Reference proteome</keyword>
<dbReference type="Proteomes" id="UP000747110">
    <property type="component" value="Unassembled WGS sequence"/>
</dbReference>
<proteinExistence type="predicted"/>
<gene>
    <name evidence="1" type="ORF">Vretifemale_10970</name>
</gene>
<comment type="caution">
    <text evidence="1">The sequence shown here is derived from an EMBL/GenBank/DDBJ whole genome shotgun (WGS) entry which is preliminary data.</text>
</comment>
<reference evidence="1" key="1">
    <citation type="journal article" date="2021" name="Proc. Natl. Acad. Sci. U.S.A.">
        <title>Three genomes in the algal genus Volvox reveal the fate of a haploid sex-determining region after a transition to homothallism.</title>
        <authorList>
            <person name="Yamamoto K."/>
            <person name="Hamaji T."/>
            <person name="Kawai-Toyooka H."/>
            <person name="Matsuzaki R."/>
            <person name="Takahashi F."/>
            <person name="Nishimura Y."/>
            <person name="Kawachi M."/>
            <person name="Noguchi H."/>
            <person name="Minakuchi Y."/>
            <person name="Umen J.G."/>
            <person name="Toyoda A."/>
            <person name="Nozaki H."/>
        </authorList>
    </citation>
    <scope>NUCLEOTIDE SEQUENCE</scope>
    <source>
        <strain evidence="1">NIES-3786</strain>
    </source>
</reference>
<organism evidence="1 2">
    <name type="scientific">Volvox reticuliferus</name>
    <dbReference type="NCBI Taxonomy" id="1737510"/>
    <lineage>
        <taxon>Eukaryota</taxon>
        <taxon>Viridiplantae</taxon>
        <taxon>Chlorophyta</taxon>
        <taxon>core chlorophytes</taxon>
        <taxon>Chlorophyceae</taxon>
        <taxon>CS clade</taxon>
        <taxon>Chlamydomonadales</taxon>
        <taxon>Volvocaceae</taxon>
        <taxon>Volvox</taxon>
    </lineage>
</organism>
<evidence type="ECO:0000313" key="2">
    <source>
        <dbReference type="Proteomes" id="UP000747110"/>
    </source>
</evidence>
<accession>A0A8J4CFN2</accession>
<dbReference type="EMBL" id="BNCP01000022">
    <property type="protein sequence ID" value="GIL82025.1"/>
    <property type="molecule type" value="Genomic_DNA"/>
</dbReference>